<name>A0ACA9Y6N0_9ASCO</name>
<proteinExistence type="predicted"/>
<keyword evidence="2" id="KW-1185">Reference proteome</keyword>
<accession>A0ACA9Y6N0</accession>
<evidence type="ECO:0000313" key="1">
    <source>
        <dbReference type="EMBL" id="CAH6720561.1"/>
    </source>
</evidence>
<protein>
    <submittedName>
        <fullName evidence="1">Uncharacterized membrane protein</fullName>
    </submittedName>
</protein>
<organism evidence="1 2">
    <name type="scientific">[Candida] jaroonii</name>
    <dbReference type="NCBI Taxonomy" id="467808"/>
    <lineage>
        <taxon>Eukaryota</taxon>
        <taxon>Fungi</taxon>
        <taxon>Dikarya</taxon>
        <taxon>Ascomycota</taxon>
        <taxon>Saccharomycotina</taxon>
        <taxon>Pichiomycetes</taxon>
        <taxon>Debaryomycetaceae</taxon>
        <taxon>Yamadazyma</taxon>
    </lineage>
</organism>
<sequence length="438" mass="48489">MIKIVSTLRSASLDVWLLWFSISLRMFGFGLTNQVLVLFLQSIEISESKIGWFMTLTLVGDVLISYFLSWNADLIGRRRVLIAGTLMMIASGGIFAYSSNYLLLLVSAIVGVISPSGDETGPFKTIEEASIAHLTPHEHRPEVFAFHGLYGTFGNALGSLFCGIIIDYLNLTLQWDLLSCYRVIFIMYTFIGIIKFFIMISLSKNCEVDDLDLSDDDDFVEDNDETTPLTGNQRNVEAIDAGSTWNVASRLLVVFFLDSLGYGFMPASWVVYYFKVVFEISASLLGTLFFITSIVNVGTTLPSAVLAKLLGPVKAIIAVQAPSVIFFMLIPFMKRFFPSAVLLVLYYATTTMDVVPRQILLTSVVKKEDLTKVMGTVNTVKTFARCVGPVFVGKLAEIDKLSFGFFISGIFTLLADVVLGISFVNLDSKILQKQRSST</sequence>
<evidence type="ECO:0000313" key="2">
    <source>
        <dbReference type="Proteomes" id="UP001152531"/>
    </source>
</evidence>
<gene>
    <name evidence="1" type="ORF">CLIB1444_04S02872</name>
</gene>
<reference evidence="1" key="1">
    <citation type="submission" date="2022-06" db="EMBL/GenBank/DDBJ databases">
        <authorList>
            <person name="Legras J.-L."/>
            <person name="Devillers H."/>
            <person name="Grondin C."/>
        </authorList>
    </citation>
    <scope>NUCLEOTIDE SEQUENCE</scope>
    <source>
        <strain evidence="1">CLIB 1444</strain>
    </source>
</reference>
<dbReference type="Proteomes" id="UP001152531">
    <property type="component" value="Unassembled WGS sequence"/>
</dbReference>
<comment type="caution">
    <text evidence="1">The sequence shown here is derived from an EMBL/GenBank/DDBJ whole genome shotgun (WGS) entry which is preliminary data.</text>
</comment>
<dbReference type="EMBL" id="CALSDN010000004">
    <property type="protein sequence ID" value="CAH6720561.1"/>
    <property type="molecule type" value="Genomic_DNA"/>
</dbReference>